<protein>
    <recommendedName>
        <fullName evidence="1">AB hydrolase-1 domain-containing protein</fullName>
    </recommendedName>
</protein>
<evidence type="ECO:0000259" key="1">
    <source>
        <dbReference type="Pfam" id="PF12697"/>
    </source>
</evidence>
<evidence type="ECO:0000313" key="2">
    <source>
        <dbReference type="EMBL" id="ORV58775.1"/>
    </source>
</evidence>
<accession>A0A1X1UPJ4</accession>
<dbReference type="STRING" id="1260918.AWC06_19560"/>
<organism evidence="2 3">
    <name type="scientific">Mycobacterium fragae</name>
    <dbReference type="NCBI Taxonomy" id="1260918"/>
    <lineage>
        <taxon>Bacteria</taxon>
        <taxon>Bacillati</taxon>
        <taxon>Actinomycetota</taxon>
        <taxon>Actinomycetes</taxon>
        <taxon>Mycobacteriales</taxon>
        <taxon>Mycobacteriaceae</taxon>
        <taxon>Mycobacterium</taxon>
    </lineage>
</organism>
<dbReference type="GO" id="GO:0016020">
    <property type="term" value="C:membrane"/>
    <property type="evidence" value="ECO:0007669"/>
    <property type="project" value="TreeGrafter"/>
</dbReference>
<dbReference type="InterPro" id="IPR000073">
    <property type="entry name" value="AB_hydrolase_1"/>
</dbReference>
<dbReference type="PANTHER" id="PTHR43798">
    <property type="entry name" value="MONOACYLGLYCEROL LIPASE"/>
    <property type="match status" value="1"/>
</dbReference>
<dbReference type="GO" id="GO:0046464">
    <property type="term" value="P:acylglycerol catabolic process"/>
    <property type="evidence" value="ECO:0007669"/>
    <property type="project" value="TreeGrafter"/>
</dbReference>
<feature type="domain" description="AB hydrolase-1" evidence="1">
    <location>
        <begin position="22"/>
        <end position="257"/>
    </location>
</feature>
<sequence>MVSVGGNNIHVVENGPGEGPALLLIHGHAGSTAWWGQMIPWLAVDHRVIRLDLLGHGRSDKPADGYTMSEQARVVGSVLTQLGVNRVIAIGHSTGAVVATALAEQRRDIVTALVLIDTGPNVDAFLWPGGLGELVEVPVIGRLVWALRNRFTIRKALSSAFTREVDIPVQIIDDVRRMRHRTVATTPKETKAFLAQRSLPDRLRELMIPTLVIFGVEDRRWRSSSAGEFSVVPHVNVELLAGVGHTPMLEDPGRTAELITSFIQTGGRDR</sequence>
<dbReference type="Proteomes" id="UP000194000">
    <property type="component" value="Unassembled WGS sequence"/>
</dbReference>
<dbReference type="AlphaFoldDB" id="A0A1X1UPJ4"/>
<dbReference type="Gene3D" id="3.40.50.1820">
    <property type="entry name" value="alpha/beta hydrolase"/>
    <property type="match status" value="1"/>
</dbReference>
<dbReference type="SUPFAM" id="SSF53474">
    <property type="entry name" value="alpha/beta-Hydrolases"/>
    <property type="match status" value="1"/>
</dbReference>
<gene>
    <name evidence="2" type="ORF">AWC06_19560</name>
</gene>
<dbReference type="InterPro" id="IPR050266">
    <property type="entry name" value="AB_hydrolase_sf"/>
</dbReference>
<keyword evidence="3" id="KW-1185">Reference proteome</keyword>
<dbReference type="PANTHER" id="PTHR43798:SF5">
    <property type="entry name" value="MONOACYLGLYCEROL LIPASE ABHD6"/>
    <property type="match status" value="1"/>
</dbReference>
<dbReference type="GO" id="GO:0047372">
    <property type="term" value="F:monoacylglycerol lipase activity"/>
    <property type="evidence" value="ECO:0007669"/>
    <property type="project" value="TreeGrafter"/>
</dbReference>
<dbReference type="InterPro" id="IPR029058">
    <property type="entry name" value="AB_hydrolase_fold"/>
</dbReference>
<dbReference type="Pfam" id="PF12697">
    <property type="entry name" value="Abhydrolase_6"/>
    <property type="match status" value="1"/>
</dbReference>
<name>A0A1X1UPJ4_9MYCO</name>
<dbReference type="PRINTS" id="PR00111">
    <property type="entry name" value="ABHYDROLASE"/>
</dbReference>
<evidence type="ECO:0000313" key="3">
    <source>
        <dbReference type="Proteomes" id="UP000194000"/>
    </source>
</evidence>
<proteinExistence type="predicted"/>
<reference evidence="2 3" key="1">
    <citation type="submission" date="2016-01" db="EMBL/GenBank/DDBJ databases">
        <title>The new phylogeny of the genus Mycobacterium.</title>
        <authorList>
            <person name="Tarcisio F."/>
            <person name="Conor M."/>
            <person name="Antonella G."/>
            <person name="Elisabetta G."/>
            <person name="Giulia F.S."/>
            <person name="Sara T."/>
            <person name="Anna F."/>
            <person name="Clotilde B."/>
            <person name="Roberto B."/>
            <person name="Veronica D.S."/>
            <person name="Fabio R."/>
            <person name="Monica P."/>
            <person name="Olivier J."/>
            <person name="Enrico T."/>
            <person name="Nicola S."/>
        </authorList>
    </citation>
    <scope>NUCLEOTIDE SEQUENCE [LARGE SCALE GENOMIC DNA]</scope>
    <source>
        <strain evidence="2 3">DSM 45731</strain>
    </source>
</reference>
<comment type="caution">
    <text evidence="2">The sequence shown here is derived from an EMBL/GenBank/DDBJ whole genome shotgun (WGS) entry which is preliminary data.</text>
</comment>
<dbReference type="EMBL" id="LQOW01000026">
    <property type="protein sequence ID" value="ORV58775.1"/>
    <property type="molecule type" value="Genomic_DNA"/>
</dbReference>